<keyword evidence="1" id="KW-0472">Membrane</keyword>
<dbReference type="AlphaFoldDB" id="A0A2P4QXS3"/>
<keyword evidence="1" id="KW-1133">Transmembrane helix</keyword>
<protein>
    <submittedName>
        <fullName evidence="2">Uncharacterized protein</fullName>
    </submittedName>
</protein>
<reference evidence="2 3" key="1">
    <citation type="journal article" date="2013" name="Proc. Natl. Acad. Sci. U.S.A.">
        <title>Genome of an arbuscular mycorrhizal fungus provides insight into the oldest plant symbiosis.</title>
        <authorList>
            <person name="Tisserant E."/>
            <person name="Malbreil M."/>
            <person name="Kuo A."/>
            <person name="Kohler A."/>
            <person name="Symeonidi A."/>
            <person name="Balestrini R."/>
            <person name="Charron P."/>
            <person name="Duensing N."/>
            <person name="Frei Dit Frey N."/>
            <person name="Gianinazzi-Pearson V."/>
            <person name="Gilbert L.B."/>
            <person name="Handa Y."/>
            <person name="Herr J.R."/>
            <person name="Hijri M."/>
            <person name="Koul R."/>
            <person name="Kawaguchi M."/>
            <person name="Krajinski F."/>
            <person name="Lammers P.J."/>
            <person name="Masclaux F.G."/>
            <person name="Murat C."/>
            <person name="Morin E."/>
            <person name="Ndikumana S."/>
            <person name="Pagni M."/>
            <person name="Petitpierre D."/>
            <person name="Requena N."/>
            <person name="Rosikiewicz P."/>
            <person name="Riley R."/>
            <person name="Saito K."/>
            <person name="San Clemente H."/>
            <person name="Shapiro H."/>
            <person name="van Tuinen D."/>
            <person name="Becard G."/>
            <person name="Bonfante P."/>
            <person name="Paszkowski U."/>
            <person name="Shachar-Hill Y.Y."/>
            <person name="Tuskan G.A."/>
            <person name="Young P.W."/>
            <person name="Sanders I.R."/>
            <person name="Henrissat B."/>
            <person name="Rensing S.A."/>
            <person name="Grigoriev I.V."/>
            <person name="Corradi N."/>
            <person name="Roux C."/>
            <person name="Martin F."/>
        </authorList>
    </citation>
    <scope>NUCLEOTIDE SEQUENCE [LARGE SCALE GENOMIC DNA]</scope>
    <source>
        <strain evidence="2 3">DAOM 197198</strain>
    </source>
</reference>
<feature type="transmembrane region" description="Helical" evidence="1">
    <location>
        <begin position="20"/>
        <end position="45"/>
    </location>
</feature>
<sequence>MSLTFSLFLEITELDLKIVFFIFVNLSVVISFGSPLFFLTLGKLASFGMYSSRKK</sequence>
<organism evidence="2 3">
    <name type="scientific">Rhizophagus irregularis (strain DAOM 181602 / DAOM 197198 / MUCL 43194)</name>
    <name type="common">Arbuscular mycorrhizal fungus</name>
    <name type="synonym">Glomus intraradices</name>
    <dbReference type="NCBI Taxonomy" id="747089"/>
    <lineage>
        <taxon>Eukaryota</taxon>
        <taxon>Fungi</taxon>
        <taxon>Fungi incertae sedis</taxon>
        <taxon>Mucoromycota</taxon>
        <taxon>Glomeromycotina</taxon>
        <taxon>Glomeromycetes</taxon>
        <taxon>Glomerales</taxon>
        <taxon>Glomeraceae</taxon>
        <taxon>Rhizophagus</taxon>
    </lineage>
</organism>
<evidence type="ECO:0000256" key="1">
    <source>
        <dbReference type="SAM" id="Phobius"/>
    </source>
</evidence>
<proteinExistence type="predicted"/>
<keyword evidence="3" id="KW-1185">Reference proteome</keyword>
<evidence type="ECO:0000313" key="2">
    <source>
        <dbReference type="EMBL" id="POG82405.1"/>
    </source>
</evidence>
<reference evidence="2 3" key="2">
    <citation type="journal article" date="2018" name="New Phytol.">
        <title>High intraspecific genome diversity in the model arbuscular mycorrhizal symbiont Rhizophagus irregularis.</title>
        <authorList>
            <person name="Chen E.C.H."/>
            <person name="Morin E."/>
            <person name="Beaudet D."/>
            <person name="Noel J."/>
            <person name="Yildirir G."/>
            <person name="Ndikumana S."/>
            <person name="Charron P."/>
            <person name="St-Onge C."/>
            <person name="Giorgi J."/>
            <person name="Kruger M."/>
            <person name="Marton T."/>
            <person name="Ropars J."/>
            <person name="Grigoriev I.V."/>
            <person name="Hainaut M."/>
            <person name="Henrissat B."/>
            <person name="Roux C."/>
            <person name="Martin F."/>
            <person name="Corradi N."/>
        </authorList>
    </citation>
    <scope>NUCLEOTIDE SEQUENCE [LARGE SCALE GENOMIC DNA]</scope>
    <source>
        <strain evidence="2 3">DAOM 197198</strain>
    </source>
</reference>
<dbReference type="EMBL" id="AUPC02000005">
    <property type="protein sequence ID" value="POG82405.1"/>
    <property type="molecule type" value="Genomic_DNA"/>
</dbReference>
<comment type="caution">
    <text evidence="2">The sequence shown here is derived from an EMBL/GenBank/DDBJ whole genome shotgun (WGS) entry which is preliminary data.</text>
</comment>
<gene>
    <name evidence="2" type="ORF">GLOIN_2v1498293</name>
</gene>
<name>A0A2P4QXS3_RHIID</name>
<accession>A0A2P4QXS3</accession>
<dbReference type="Proteomes" id="UP000018888">
    <property type="component" value="Unassembled WGS sequence"/>
</dbReference>
<evidence type="ECO:0000313" key="3">
    <source>
        <dbReference type="Proteomes" id="UP000018888"/>
    </source>
</evidence>
<keyword evidence="1" id="KW-0812">Transmembrane</keyword>